<protein>
    <submittedName>
        <fullName evidence="1">Uncharacterized protein</fullName>
    </submittedName>
</protein>
<name>A0A504Y7Q1_FASGI</name>
<evidence type="ECO:0000313" key="2">
    <source>
        <dbReference type="Proteomes" id="UP000316759"/>
    </source>
</evidence>
<organism evidence="1 2">
    <name type="scientific">Fasciola gigantica</name>
    <name type="common">Giant liver fluke</name>
    <dbReference type="NCBI Taxonomy" id="46835"/>
    <lineage>
        <taxon>Eukaryota</taxon>
        <taxon>Metazoa</taxon>
        <taxon>Spiralia</taxon>
        <taxon>Lophotrochozoa</taxon>
        <taxon>Platyhelminthes</taxon>
        <taxon>Trematoda</taxon>
        <taxon>Digenea</taxon>
        <taxon>Plagiorchiida</taxon>
        <taxon>Echinostomata</taxon>
        <taxon>Echinostomatoidea</taxon>
        <taxon>Fasciolidae</taxon>
        <taxon>Fasciola</taxon>
    </lineage>
</organism>
<accession>A0A504Y7Q1</accession>
<dbReference type="EMBL" id="SUNJ01014295">
    <property type="protein sequence ID" value="TPP56591.1"/>
    <property type="molecule type" value="Genomic_DNA"/>
</dbReference>
<comment type="caution">
    <text evidence="1">The sequence shown here is derived from an EMBL/GenBank/DDBJ whole genome shotgun (WGS) entry which is preliminary data.</text>
</comment>
<proteinExistence type="predicted"/>
<keyword evidence="2" id="KW-1185">Reference proteome</keyword>
<dbReference type="AlphaFoldDB" id="A0A504Y7Q1"/>
<gene>
    <name evidence="1" type="ORF">FGIG_01371</name>
</gene>
<dbReference type="OrthoDB" id="6320021at2759"/>
<sequence>MNPIGSKQLMTSFLHILFQSTAVVAVVMSYKITGRITAAYVKVLVEMADANGVDFKPMLLHQCASQKLHTKHANVSMLKMTLPVMVTYMENLSHGARFTKVCKGLENLMNYAQIYAMLFNRNVNKFAGGKVSRKHSLSYGLPYYAFVSSLACCARPVLRINEAILSSLSNIARVAQTLDYNMRMADTCSNWNEASTLVTKIAQTYIRLLGVVMSKVSRHMCIAARITADDPVMRYADEIAVMFLQLAPATADFLKSPCICSEPAYHKSISSFKQQLDNMARITNELDGKTLYALSERTDFPLQIGTIHLANSVLRSFPIASRSITLPSALSLVEHHLIGMTYETKLNTTDNQGGYRRMNVDNMDYAHEVATMFEGTTTMMSKGDCTRKLTVEVSQDNFKKLIDVAQTVTDCESKIDLKSSQIHCYALNVIGLLQYDNAEDVTNDAGGVEKVKQQVSLSRMLKAVVETPSCSGMCMPAGHFANFRPLMRAERELLNTMTGVPHSLIAEDTREFLAQK</sequence>
<dbReference type="Proteomes" id="UP000316759">
    <property type="component" value="Unassembled WGS sequence"/>
</dbReference>
<reference evidence="1 2" key="1">
    <citation type="submission" date="2019-04" db="EMBL/GenBank/DDBJ databases">
        <title>Annotation for the trematode Fasciola gigantica.</title>
        <authorList>
            <person name="Choi Y.-J."/>
        </authorList>
    </citation>
    <scope>NUCLEOTIDE SEQUENCE [LARGE SCALE GENOMIC DNA]</scope>
    <source>
        <strain evidence="1">Uganda_cow_1</strain>
    </source>
</reference>
<evidence type="ECO:0000313" key="1">
    <source>
        <dbReference type="EMBL" id="TPP56591.1"/>
    </source>
</evidence>